<sequence length="79" mass="8946">MLSIANSRVRSGSSTRFFISFLHFSPFIICSRILSSWFVPKSHLSAFDLSRSKYSSTDSSICCIKENSKRSTHLFGFSI</sequence>
<organism evidence="2">
    <name type="scientific">Octopus bimaculoides</name>
    <name type="common">California two-spotted octopus</name>
    <dbReference type="NCBI Taxonomy" id="37653"/>
    <lineage>
        <taxon>Eukaryota</taxon>
        <taxon>Metazoa</taxon>
        <taxon>Spiralia</taxon>
        <taxon>Lophotrochozoa</taxon>
        <taxon>Mollusca</taxon>
        <taxon>Cephalopoda</taxon>
        <taxon>Coleoidea</taxon>
        <taxon>Octopodiformes</taxon>
        <taxon>Octopoda</taxon>
        <taxon>Incirrata</taxon>
        <taxon>Octopodidae</taxon>
        <taxon>Octopus</taxon>
    </lineage>
</organism>
<reference evidence="2" key="1">
    <citation type="submission" date="2015-07" db="EMBL/GenBank/DDBJ databases">
        <title>MeaNS - Measles Nucleotide Surveillance Program.</title>
        <authorList>
            <person name="Tran T."/>
            <person name="Druce J."/>
        </authorList>
    </citation>
    <scope>NUCLEOTIDE SEQUENCE</scope>
    <source>
        <strain evidence="2">UCB-OBI-ISO-001</strain>
        <tissue evidence="2">Gonad</tissue>
    </source>
</reference>
<keyword evidence="1" id="KW-1133">Transmembrane helix</keyword>
<keyword evidence="1" id="KW-0472">Membrane</keyword>
<evidence type="ECO:0000256" key="1">
    <source>
        <dbReference type="SAM" id="Phobius"/>
    </source>
</evidence>
<gene>
    <name evidence="2" type="ORF">OCBIM_22002621mg</name>
</gene>
<evidence type="ECO:0000313" key="2">
    <source>
        <dbReference type="EMBL" id="KOF94143.1"/>
    </source>
</evidence>
<keyword evidence="1" id="KW-0812">Transmembrane</keyword>
<dbReference type="AlphaFoldDB" id="A0A0L8HY45"/>
<feature type="transmembrane region" description="Helical" evidence="1">
    <location>
        <begin position="21"/>
        <end position="39"/>
    </location>
</feature>
<proteinExistence type="predicted"/>
<name>A0A0L8HY45_OCTBM</name>
<protein>
    <submittedName>
        <fullName evidence="2">Uncharacterized protein</fullName>
    </submittedName>
</protein>
<dbReference type="EMBL" id="KQ417023">
    <property type="protein sequence ID" value="KOF94143.1"/>
    <property type="molecule type" value="Genomic_DNA"/>
</dbReference>
<accession>A0A0L8HY45</accession>